<evidence type="ECO:0000313" key="5">
    <source>
        <dbReference type="EMBL" id="MFC7703290.1"/>
    </source>
</evidence>
<gene>
    <name evidence="5" type="ORF">ACFQXB_03665</name>
</gene>
<dbReference type="Gene3D" id="3.90.226.10">
    <property type="entry name" value="2-enoyl-CoA Hydratase, Chain A, domain 1"/>
    <property type="match status" value="1"/>
</dbReference>
<dbReference type="EMBL" id="JBHTFQ010000002">
    <property type="protein sequence ID" value="MFC7703290.1"/>
    <property type="molecule type" value="Genomic_DNA"/>
</dbReference>
<organism evidence="5 6">
    <name type="scientific">Plastorhodobacter daqingensis</name>
    <dbReference type="NCBI Taxonomy" id="1387281"/>
    <lineage>
        <taxon>Bacteria</taxon>
        <taxon>Pseudomonadati</taxon>
        <taxon>Pseudomonadota</taxon>
        <taxon>Alphaproteobacteria</taxon>
        <taxon>Rhodobacterales</taxon>
        <taxon>Paracoccaceae</taxon>
        <taxon>Plastorhodobacter</taxon>
    </lineage>
</organism>
<proteinExistence type="inferred from homology"/>
<accession>A0ABW2UJ67</accession>
<dbReference type="PROSITE" id="PS00166">
    <property type="entry name" value="ENOYL_COA_HYDRATASE"/>
    <property type="match status" value="1"/>
</dbReference>
<reference evidence="6" key="1">
    <citation type="journal article" date="2019" name="Int. J. Syst. Evol. Microbiol.">
        <title>The Global Catalogue of Microorganisms (GCM) 10K type strain sequencing project: providing services to taxonomists for standard genome sequencing and annotation.</title>
        <authorList>
            <consortium name="The Broad Institute Genomics Platform"/>
            <consortium name="The Broad Institute Genome Sequencing Center for Infectious Disease"/>
            <person name="Wu L."/>
            <person name="Ma J."/>
        </authorList>
    </citation>
    <scope>NUCLEOTIDE SEQUENCE [LARGE SCALE GENOMIC DNA]</scope>
    <source>
        <strain evidence="6">CGMCC 1.12750</strain>
    </source>
</reference>
<dbReference type="InterPro" id="IPR029045">
    <property type="entry name" value="ClpP/crotonase-like_dom_sf"/>
</dbReference>
<sequence length="621" mass="64553">MSDQVWIGRDGALVVLRFIERAGQARRIGPLLDAARCNALTEALATLAPDDAAVLLVSGGPGFGWGPEPDRLPDASEAEALARLCDRIDRMPVPVVALLQGAALGAGFELALAAHYRVALADARLGFPDIMLGLPPGAGATQRLPRIIGAEAAVRVLLSAPAVDLPAAQDLGLLDAVVPDEAAARAFALSLVGQPRPAPTRLDRLDLRAGHAAVNAARAVLRAPALPALRAVVDSVEAALLLPWEAGLAYERVQYEDCLRSEAARGLRHAALCDQRVARLQDAAAQGADLPETLLLSAMPANLAQAALAAGMRVVLYHPEKDGALAALHGLAELLDAAEAEGRLTGSEIEDSWSRLVATTESARAGQAELALLGDADIARRLRPHLPASLPLCVTEPVAGAVTMTPVPGACQPRLWEIRSEGAPPRATAAAYGLMRALGWPALPGSAVGSPVLLVLAEVLRVLVTMRDDGLEPATIDARLGVEGWSPSPLRHLEQSAVARAVAAAEPWPDAASGMPVWEAVLAAAAQGAARLLQADPAVQPWMIDHALVHAAGFPRWRGGPLAAADHHGLKRIIARIQAMGQRPVPLLADLARSGSGFDALDRAPALRPVAAPPAARISPG</sequence>
<evidence type="ECO:0000256" key="3">
    <source>
        <dbReference type="ARBA" id="ARBA00023268"/>
    </source>
</evidence>
<dbReference type="CDD" id="cd06558">
    <property type="entry name" value="crotonase-like"/>
    <property type="match status" value="1"/>
</dbReference>
<keyword evidence="3" id="KW-0511">Multifunctional enzyme</keyword>
<keyword evidence="1" id="KW-0413">Isomerase</keyword>
<dbReference type="Proteomes" id="UP001596516">
    <property type="component" value="Unassembled WGS sequence"/>
</dbReference>
<dbReference type="RefSeq" id="WP_377399310.1">
    <property type="nucleotide sequence ID" value="NZ_JBHTFQ010000002.1"/>
</dbReference>
<dbReference type="PANTHER" id="PTHR23309">
    <property type="entry name" value="3-HYDROXYACYL-COA DEHYROGENASE"/>
    <property type="match status" value="1"/>
</dbReference>
<dbReference type="InterPro" id="IPR008927">
    <property type="entry name" value="6-PGluconate_DH-like_C_sf"/>
</dbReference>
<dbReference type="SUPFAM" id="SSF52096">
    <property type="entry name" value="ClpP/crotonase"/>
    <property type="match status" value="1"/>
</dbReference>
<dbReference type="InterPro" id="IPR018376">
    <property type="entry name" value="Enoyl-CoA_hyd/isom_CS"/>
</dbReference>
<comment type="caution">
    <text evidence="5">The sequence shown here is derived from an EMBL/GenBank/DDBJ whole genome shotgun (WGS) entry which is preliminary data.</text>
</comment>
<dbReference type="Pfam" id="PF00378">
    <property type="entry name" value="ECH_1"/>
    <property type="match status" value="1"/>
</dbReference>
<evidence type="ECO:0000256" key="1">
    <source>
        <dbReference type="ARBA" id="ARBA00023235"/>
    </source>
</evidence>
<name>A0ABW2UJ67_9RHOB</name>
<dbReference type="PANTHER" id="PTHR23309:SF49">
    <property type="entry name" value="PEROXISOMAL BIFUNCTIONAL ENZYME"/>
    <property type="match status" value="1"/>
</dbReference>
<dbReference type="SUPFAM" id="SSF48179">
    <property type="entry name" value="6-phosphogluconate dehydrogenase C-terminal domain-like"/>
    <property type="match status" value="1"/>
</dbReference>
<comment type="similarity">
    <text evidence="4">Belongs to the enoyl-CoA hydratase/isomerase family.</text>
</comment>
<dbReference type="Gene3D" id="1.10.1040.50">
    <property type="match status" value="1"/>
</dbReference>
<keyword evidence="6" id="KW-1185">Reference proteome</keyword>
<evidence type="ECO:0000313" key="6">
    <source>
        <dbReference type="Proteomes" id="UP001596516"/>
    </source>
</evidence>
<keyword evidence="2" id="KW-0456">Lyase</keyword>
<evidence type="ECO:0000256" key="2">
    <source>
        <dbReference type="ARBA" id="ARBA00023239"/>
    </source>
</evidence>
<protein>
    <submittedName>
        <fullName evidence="5">Enoyl-CoA hydratase-related protein</fullName>
    </submittedName>
</protein>
<evidence type="ECO:0000256" key="4">
    <source>
        <dbReference type="RuleBase" id="RU003707"/>
    </source>
</evidence>
<dbReference type="InterPro" id="IPR001753">
    <property type="entry name" value="Enoyl-CoA_hydra/iso"/>
</dbReference>